<protein>
    <recommendedName>
        <fullName evidence="1">NAD-dependent epimerase/dehydratase domain-containing protein</fullName>
    </recommendedName>
</protein>
<dbReference type="InterPro" id="IPR051783">
    <property type="entry name" value="NAD(P)-dependent_oxidoreduct"/>
</dbReference>
<dbReference type="GO" id="GO:0004029">
    <property type="term" value="F:aldehyde dehydrogenase (NAD+) activity"/>
    <property type="evidence" value="ECO:0007669"/>
    <property type="project" value="TreeGrafter"/>
</dbReference>
<dbReference type="PANTHER" id="PTHR48079">
    <property type="entry name" value="PROTEIN YEEZ"/>
    <property type="match status" value="1"/>
</dbReference>
<dbReference type="Proteomes" id="UP000218267">
    <property type="component" value="Chromosome"/>
</dbReference>
<dbReference type="OrthoDB" id="596910at2"/>
<dbReference type="EMBL" id="AP018042">
    <property type="protein sequence ID" value="BAX80248.1"/>
    <property type="molecule type" value="Genomic_DNA"/>
</dbReference>
<evidence type="ECO:0000313" key="3">
    <source>
        <dbReference type="Proteomes" id="UP000218267"/>
    </source>
</evidence>
<dbReference type="AlphaFoldDB" id="A0A1Y1CIM1"/>
<dbReference type="PANTHER" id="PTHR48079:SF6">
    <property type="entry name" value="NAD(P)-BINDING DOMAIN-CONTAINING PROTEIN-RELATED"/>
    <property type="match status" value="1"/>
</dbReference>
<dbReference type="KEGG" id="mbas:ALGA_1889"/>
<sequence length="336" mass="38124">MILVTGGTGLVGSHLLFDLLSKGNKVRALKRENSNIEFVRTTFTYYSNNANELFKSIEWIDGDMMDPFSLEDALKDIEDVYHCAALVSFQKENRKNMQDINVEGTRNLINACLEANIRKFCMISSVAALGSPEEGENSVTEKTPWSPEEKRSGYSASKFRSELEVWRGIEEGLNAVIVNPSIILGPGQWDKGSSLLFKTVAKGLKYYTKGITGYVDVRDVSRSMIELMESDVVNERFILNSDNCSYEIIFKTIAKYLGIASPQKYAGRKLTELAWRLAYLKTIFLFKPAVLTKETARASHNIKYYSNRKIKEALNFEFIPVEKSIEDTLKHYPKKI</sequence>
<feature type="domain" description="NAD-dependent epimerase/dehydratase" evidence="1">
    <location>
        <begin position="2"/>
        <end position="230"/>
    </location>
</feature>
<name>A0A1Y1CIM1_9BACT</name>
<dbReference type="Gene3D" id="3.40.50.720">
    <property type="entry name" value="NAD(P)-binding Rossmann-like Domain"/>
    <property type="match status" value="1"/>
</dbReference>
<dbReference type="RefSeq" id="WP_096429110.1">
    <property type="nucleotide sequence ID" value="NZ_AP018042.1"/>
</dbReference>
<evidence type="ECO:0000259" key="1">
    <source>
        <dbReference type="Pfam" id="PF01370"/>
    </source>
</evidence>
<reference evidence="3" key="2">
    <citation type="journal article" date="2020" name="Antonie Van Leeuwenhoek">
        <title>Labilibaculum antarcticum sp. nov., a novel facultative anaerobic, psychrotorelant bacterium isolated from marine sediment of Antarctica.</title>
        <authorList>
            <person name="Watanabe M."/>
            <person name="Kojima H."/>
            <person name="Fukui M."/>
        </authorList>
    </citation>
    <scope>NUCLEOTIDE SEQUENCE [LARGE SCALE GENOMIC DNA]</scope>
    <source>
        <strain evidence="3">SPP2</strain>
    </source>
</reference>
<keyword evidence="3" id="KW-1185">Reference proteome</keyword>
<gene>
    <name evidence="2" type="ORF">ALGA_1889</name>
</gene>
<proteinExistence type="predicted"/>
<accession>A0A1Y1CIM1</accession>
<evidence type="ECO:0000313" key="2">
    <source>
        <dbReference type="EMBL" id="BAX80248.1"/>
    </source>
</evidence>
<dbReference type="InterPro" id="IPR036291">
    <property type="entry name" value="NAD(P)-bd_dom_sf"/>
</dbReference>
<organism evidence="2 3">
    <name type="scientific">Labilibaculum antarcticum</name>
    <dbReference type="NCBI Taxonomy" id="1717717"/>
    <lineage>
        <taxon>Bacteria</taxon>
        <taxon>Pseudomonadati</taxon>
        <taxon>Bacteroidota</taxon>
        <taxon>Bacteroidia</taxon>
        <taxon>Marinilabiliales</taxon>
        <taxon>Marinifilaceae</taxon>
        <taxon>Labilibaculum</taxon>
    </lineage>
</organism>
<dbReference type="SUPFAM" id="SSF51735">
    <property type="entry name" value="NAD(P)-binding Rossmann-fold domains"/>
    <property type="match status" value="1"/>
</dbReference>
<dbReference type="GO" id="GO:0005737">
    <property type="term" value="C:cytoplasm"/>
    <property type="evidence" value="ECO:0007669"/>
    <property type="project" value="TreeGrafter"/>
</dbReference>
<dbReference type="Pfam" id="PF01370">
    <property type="entry name" value="Epimerase"/>
    <property type="match status" value="1"/>
</dbReference>
<dbReference type="InterPro" id="IPR001509">
    <property type="entry name" value="Epimerase_deHydtase"/>
</dbReference>
<reference evidence="2 3" key="1">
    <citation type="journal article" date="2018" name="Mar. Genomics">
        <title>Complete genome sequence of Marinifilaceae bacterium strain SPP2, isolated from the Antarctic marine sediment.</title>
        <authorList>
            <person name="Watanabe M."/>
            <person name="Kojima H."/>
            <person name="Fukui M."/>
        </authorList>
    </citation>
    <scope>NUCLEOTIDE SEQUENCE [LARGE SCALE GENOMIC DNA]</scope>
    <source>
        <strain evidence="2 3">SPP2</strain>
    </source>
</reference>